<dbReference type="EMBL" id="JANBVN010000155">
    <property type="protein sequence ID" value="KAJ9137786.1"/>
    <property type="molecule type" value="Genomic_DNA"/>
</dbReference>
<feature type="region of interest" description="Disordered" evidence="1">
    <location>
        <begin position="133"/>
        <end position="178"/>
    </location>
</feature>
<dbReference type="Gene3D" id="2.170.270.10">
    <property type="entry name" value="SET domain"/>
    <property type="match status" value="1"/>
</dbReference>
<feature type="non-terminal residue" evidence="3">
    <location>
        <position position="1"/>
    </location>
</feature>
<feature type="compositionally biased region" description="Basic and acidic residues" evidence="1">
    <location>
        <begin position="168"/>
        <end position="178"/>
    </location>
</feature>
<name>A0AA38RPD3_9PEZI</name>
<dbReference type="Proteomes" id="UP001174691">
    <property type="component" value="Unassembled WGS sequence"/>
</dbReference>
<reference evidence="3" key="1">
    <citation type="submission" date="2022-07" db="EMBL/GenBank/DDBJ databases">
        <title>Fungi with potential for degradation of polypropylene.</title>
        <authorList>
            <person name="Gostincar C."/>
        </authorList>
    </citation>
    <scope>NUCLEOTIDE SEQUENCE</scope>
    <source>
        <strain evidence="3">EXF-13287</strain>
    </source>
</reference>
<dbReference type="AlphaFoldDB" id="A0AA38RPD3"/>
<dbReference type="SUPFAM" id="SSF82199">
    <property type="entry name" value="SET domain"/>
    <property type="match status" value="1"/>
</dbReference>
<proteinExistence type="predicted"/>
<gene>
    <name evidence="3" type="ORF">NKR19_g8079</name>
</gene>
<accession>A0AA38RPD3</accession>
<keyword evidence="4" id="KW-1185">Reference proteome</keyword>
<evidence type="ECO:0000313" key="4">
    <source>
        <dbReference type="Proteomes" id="UP001174691"/>
    </source>
</evidence>
<comment type="caution">
    <text evidence="3">The sequence shown here is derived from an EMBL/GenBank/DDBJ whole genome shotgun (WGS) entry which is preliminary data.</text>
</comment>
<dbReference type="PANTHER" id="PTHR47332:SF6">
    <property type="entry name" value="SET DOMAIN-CONTAINING PROTEIN"/>
    <property type="match status" value="1"/>
</dbReference>
<evidence type="ECO:0000259" key="2">
    <source>
        <dbReference type="PROSITE" id="PS50280"/>
    </source>
</evidence>
<dbReference type="PROSITE" id="PS50280">
    <property type="entry name" value="SET"/>
    <property type="match status" value="1"/>
</dbReference>
<dbReference type="Gene3D" id="1.25.40.10">
    <property type="entry name" value="Tetratricopeptide repeat domain"/>
    <property type="match status" value="1"/>
</dbReference>
<protein>
    <recommendedName>
        <fullName evidence="2">SET domain-containing protein</fullName>
    </recommendedName>
</protein>
<dbReference type="CDD" id="cd20071">
    <property type="entry name" value="SET_SMYD"/>
    <property type="match status" value="1"/>
</dbReference>
<dbReference type="Pfam" id="PF00856">
    <property type="entry name" value="SET"/>
    <property type="match status" value="1"/>
</dbReference>
<organism evidence="3 4">
    <name type="scientific">Coniochaeta hoffmannii</name>
    <dbReference type="NCBI Taxonomy" id="91930"/>
    <lineage>
        <taxon>Eukaryota</taxon>
        <taxon>Fungi</taxon>
        <taxon>Dikarya</taxon>
        <taxon>Ascomycota</taxon>
        <taxon>Pezizomycotina</taxon>
        <taxon>Sordariomycetes</taxon>
        <taxon>Sordariomycetidae</taxon>
        <taxon>Coniochaetales</taxon>
        <taxon>Coniochaetaceae</taxon>
        <taxon>Coniochaeta</taxon>
    </lineage>
</organism>
<dbReference type="PANTHER" id="PTHR47332">
    <property type="entry name" value="SET DOMAIN-CONTAINING PROTEIN 5"/>
    <property type="match status" value="1"/>
</dbReference>
<feature type="compositionally biased region" description="Acidic residues" evidence="1">
    <location>
        <begin position="136"/>
        <end position="161"/>
    </location>
</feature>
<evidence type="ECO:0000256" key="1">
    <source>
        <dbReference type="SAM" id="MobiDB-lite"/>
    </source>
</evidence>
<feature type="domain" description="SET" evidence="2">
    <location>
        <begin position="19"/>
        <end position="103"/>
    </location>
</feature>
<dbReference type="InterPro" id="IPR001214">
    <property type="entry name" value="SET_dom"/>
</dbReference>
<dbReference type="InterPro" id="IPR046341">
    <property type="entry name" value="SET_dom_sf"/>
</dbReference>
<dbReference type="InterPro" id="IPR053185">
    <property type="entry name" value="SET_domain_protein"/>
</dbReference>
<sequence length="289" mass="32688">RMVRKGVERLGEGGRTAVEGLERKKGDWGGEGGYQIDEILGINAVRVEIEEGVEAMGLWVEFSRINHDCQPNAMYRFSPKTLALEVFPYRTIQPGEEITVSYTPISMPRHERRAHLRQVWGFDCACALCRSTASRDDDDNDDDDDDDDNDDDDDDDDNDDDAATRTTSDSDHRRERVGELRQSVMKAASEQYFENALVMAREWLEVGEEAGVPPPMGEWYDVVARLSFEVGDLEAAKRYAMLAVDAWRRFGGVDSTDLDVARVYMMELGRLARGTRLETRGVRNMFGDA</sequence>
<evidence type="ECO:0000313" key="3">
    <source>
        <dbReference type="EMBL" id="KAJ9137786.1"/>
    </source>
</evidence>
<dbReference type="InterPro" id="IPR011990">
    <property type="entry name" value="TPR-like_helical_dom_sf"/>
</dbReference>